<organism evidence="1 2">
    <name type="scientific">Tripterygium wilfordii</name>
    <name type="common">Thunder God vine</name>
    <dbReference type="NCBI Taxonomy" id="458696"/>
    <lineage>
        <taxon>Eukaryota</taxon>
        <taxon>Viridiplantae</taxon>
        <taxon>Streptophyta</taxon>
        <taxon>Embryophyta</taxon>
        <taxon>Tracheophyta</taxon>
        <taxon>Spermatophyta</taxon>
        <taxon>Magnoliopsida</taxon>
        <taxon>eudicotyledons</taxon>
        <taxon>Gunneridae</taxon>
        <taxon>Pentapetalae</taxon>
        <taxon>rosids</taxon>
        <taxon>fabids</taxon>
        <taxon>Celastrales</taxon>
        <taxon>Celastraceae</taxon>
        <taxon>Tripterygium</taxon>
    </lineage>
</organism>
<dbReference type="AlphaFoldDB" id="A0A7J7CI01"/>
<protein>
    <submittedName>
        <fullName evidence="1">Uncharacterized protein</fullName>
    </submittedName>
</protein>
<gene>
    <name evidence="1" type="ORF">HS088_TW16G00118</name>
</gene>
<dbReference type="EMBL" id="JAAARO010000016">
    <property type="protein sequence ID" value="KAF5733678.1"/>
    <property type="molecule type" value="Genomic_DNA"/>
</dbReference>
<accession>A0A7J7CI01</accession>
<dbReference type="Proteomes" id="UP000593562">
    <property type="component" value="Unassembled WGS sequence"/>
</dbReference>
<evidence type="ECO:0000313" key="2">
    <source>
        <dbReference type="Proteomes" id="UP000593562"/>
    </source>
</evidence>
<keyword evidence="2" id="KW-1185">Reference proteome</keyword>
<proteinExistence type="predicted"/>
<dbReference type="InParanoid" id="A0A7J7CI01"/>
<reference evidence="1 2" key="1">
    <citation type="journal article" date="2020" name="Nat. Commun.">
        <title>Genome of Tripterygium wilfordii and identification of cytochrome P450 involved in triptolide biosynthesis.</title>
        <authorList>
            <person name="Tu L."/>
            <person name="Su P."/>
            <person name="Zhang Z."/>
            <person name="Gao L."/>
            <person name="Wang J."/>
            <person name="Hu T."/>
            <person name="Zhou J."/>
            <person name="Zhang Y."/>
            <person name="Zhao Y."/>
            <person name="Liu Y."/>
            <person name="Song Y."/>
            <person name="Tong Y."/>
            <person name="Lu Y."/>
            <person name="Yang J."/>
            <person name="Xu C."/>
            <person name="Jia M."/>
            <person name="Peters R.J."/>
            <person name="Huang L."/>
            <person name="Gao W."/>
        </authorList>
    </citation>
    <scope>NUCLEOTIDE SEQUENCE [LARGE SCALE GENOMIC DNA]</scope>
    <source>
        <strain evidence="2">cv. XIE 37</strain>
        <tissue evidence="1">Leaf</tissue>
    </source>
</reference>
<comment type="caution">
    <text evidence="1">The sequence shown here is derived from an EMBL/GenBank/DDBJ whole genome shotgun (WGS) entry which is preliminary data.</text>
</comment>
<name>A0A7J7CI01_TRIWF</name>
<sequence>MAENKKDQSHALTCGSRSNQKLAVDRVILDPPIVALHSALRALSPRTCTSP</sequence>
<evidence type="ECO:0000313" key="1">
    <source>
        <dbReference type="EMBL" id="KAF5733678.1"/>
    </source>
</evidence>